<dbReference type="CDD" id="cd10320">
    <property type="entry name" value="RGL4_N"/>
    <property type="match status" value="1"/>
</dbReference>
<dbReference type="PANTHER" id="PTHR36574:SF1">
    <property type="entry name" value="RHAMNOGALACTURONATE LYASE-RELATED"/>
    <property type="match status" value="1"/>
</dbReference>
<protein>
    <recommendedName>
        <fullName evidence="4">rhamnogalacturonan endolyase</fullName>
        <ecNumber evidence="4">4.2.2.23</ecNumber>
    </recommendedName>
</protein>
<dbReference type="InterPro" id="IPR029411">
    <property type="entry name" value="RG-lyase_III"/>
</dbReference>
<comment type="catalytic activity">
    <reaction evidence="1">
        <text>Endotype eliminative cleavage of L-alpha-rhamnopyranosyl-(1-&gt;4)-alpha-D-galactopyranosyluronic acid bonds of rhamnogalacturonan I domains in ramified hairy regions of pectin leaving L-rhamnopyranose at the reducing end and 4-deoxy-4,5-unsaturated D-galactopyranosyluronic acid at the non-reducing end.</text>
        <dbReference type="EC" id="4.2.2.23"/>
    </reaction>
</comment>
<evidence type="ECO:0000256" key="12">
    <source>
        <dbReference type="SAM" id="MobiDB-lite"/>
    </source>
</evidence>
<organism evidence="16 17">
    <name type="scientific">Curvularia clavata</name>
    <dbReference type="NCBI Taxonomy" id="95742"/>
    <lineage>
        <taxon>Eukaryota</taxon>
        <taxon>Fungi</taxon>
        <taxon>Dikarya</taxon>
        <taxon>Ascomycota</taxon>
        <taxon>Pezizomycotina</taxon>
        <taxon>Dothideomycetes</taxon>
        <taxon>Pleosporomycetidae</taxon>
        <taxon>Pleosporales</taxon>
        <taxon>Pleosporineae</taxon>
        <taxon>Pleosporaceae</taxon>
        <taxon>Curvularia</taxon>
    </lineage>
</organism>
<keyword evidence="8 16" id="KW-0456">Lyase</keyword>
<dbReference type="InterPro" id="IPR008979">
    <property type="entry name" value="Galactose-bd-like_sf"/>
</dbReference>
<evidence type="ECO:0000313" key="17">
    <source>
        <dbReference type="Proteomes" id="UP001056012"/>
    </source>
</evidence>
<dbReference type="SUPFAM" id="SSF49452">
    <property type="entry name" value="Starch-binding domain-like"/>
    <property type="match status" value="1"/>
</dbReference>
<dbReference type="EC" id="4.2.2.23" evidence="4"/>
<keyword evidence="11" id="KW-0624">Polysaccharide degradation</keyword>
<dbReference type="Pfam" id="PF14686">
    <property type="entry name" value="fn3_3"/>
    <property type="match status" value="1"/>
</dbReference>
<dbReference type="CDD" id="cd10317">
    <property type="entry name" value="RGL4_C"/>
    <property type="match status" value="1"/>
</dbReference>
<keyword evidence="6" id="KW-0732">Signal</keyword>
<sequence length="1087" mass="119755">MAFATVLSDFFSCGRARKTRQSSTGPLDDNDATSESAAYGIAEAAAPSLGLALAPIPALTLDEKATDEVDARPRTRGPESTNNQQPTLASRHHDSPAEEKMEISVVQEKAKPSTGWMVEQRVLVTATPAAAPKEAEETTSVPEPEPETDTVTPPVRCATPELEPWISSSIARSQTPEPVSEPEVPAATPIVRPVTPQAQIVDVVSVRSATPDIVVRPVTPQEQPVDVAPVQDAAPVVETVQEPAMPESDEVSFPATEEIVTPVPEPKIVAPKVQAAKRTTPLTFLSMPPEVRKKIYEQMNEDGPIRMCRADDSALVLRDGESARAPRRQFYNLTQVCREIRSEFLPVYASKTEYIIDLWGQRTHLAELETLKAKVSMDIDAACFDMEPIDLLPLLRCLVRTGRADFRFTSTEGVVFRSISEIVAELNKLLPAADGSNKSWLQAVNGPMKRIDLHLFPHDDIRQYYRFRGAEPLVRIVYPSAKSEEWMKRASKSEAYETYLRKTGLDKFEMHVVIGHASRRTTNEGRLPLDWRMSYQQPRQSVDRSRLSMDVAAAPAVFAAWGYTDDGKNYVIDTNANLVVKVSKTNADMTSIKYRGVEYNGQNGKNSHVESGLAPGTVTIKQYTTPANIIKVTMKVGTLIHTLVFRYGNPNVYIFMNKKDTSITVSRYILRIPANIFTNNPNEDTDWVPNGAPAIESGDINGVNGQTWSKHYSGKLYGRTMDYDWVGYTNKNVGMYMIRSNHEKASGGPFFRSLVRRGGDGGPDLYDIYQYNMGHTDGMRFGLQGPSVLHFTDNGAAPNHNLFARNANWDWFDALEIEGWVPASRRGAVAGVGLANMKSGFQYVVGLKSDQAQYWTTATGAWKISNVLPGSYTLTVYKGELEVHTSTVDISAGSTATRNTITCNDPSDIAAIWRIGEWDGTPKGFLNFGDTPMKPTYMHPSDSRLAKWDAGNYIIGTSTAANFPGYIWKDINNDHIVYFRLTDAQLAQGAKIRIGVTEGQAGGRPTIAVNSWVAKLPTDKGQGDTRSLTVGTYRGNNYVYEFDVPASAWVQSAREYQLLKITVISGKTATGYLSPAVSFDAIDMVAA</sequence>
<comment type="subcellular location">
    <subcellularLocation>
        <location evidence="2">Secreted</location>
    </subcellularLocation>
</comment>
<dbReference type="Gene3D" id="2.70.98.10">
    <property type="match status" value="1"/>
</dbReference>
<dbReference type="SUPFAM" id="SSF49785">
    <property type="entry name" value="Galactose-binding domain-like"/>
    <property type="match status" value="1"/>
</dbReference>
<feature type="compositionally biased region" description="Polar residues" evidence="12">
    <location>
        <begin position="78"/>
        <end position="88"/>
    </location>
</feature>
<feature type="domain" description="Rhamnogalacturonan lyase" evidence="15">
    <location>
        <begin position="826"/>
        <end position="897"/>
    </location>
</feature>
<keyword evidence="17" id="KW-1185">Reference proteome</keyword>
<evidence type="ECO:0000259" key="14">
    <source>
        <dbReference type="Pfam" id="PF14683"/>
    </source>
</evidence>
<evidence type="ECO:0000256" key="7">
    <source>
        <dbReference type="ARBA" id="ARBA00023157"/>
    </source>
</evidence>
<evidence type="ECO:0000256" key="2">
    <source>
        <dbReference type="ARBA" id="ARBA00004613"/>
    </source>
</evidence>
<dbReference type="Proteomes" id="UP001056012">
    <property type="component" value="Chromosome 4"/>
</dbReference>
<dbReference type="SUPFAM" id="SSF74650">
    <property type="entry name" value="Galactose mutarotase-like"/>
    <property type="match status" value="1"/>
</dbReference>
<feature type="domain" description="Rhamnogalacturonan lyase" evidence="14">
    <location>
        <begin position="912"/>
        <end position="1083"/>
    </location>
</feature>
<evidence type="ECO:0000256" key="3">
    <source>
        <dbReference type="ARBA" id="ARBA00010418"/>
    </source>
</evidence>
<evidence type="ECO:0000256" key="8">
    <source>
        <dbReference type="ARBA" id="ARBA00023239"/>
    </source>
</evidence>
<keyword evidence="10" id="KW-0961">Cell wall biogenesis/degradation</keyword>
<reference evidence="16" key="1">
    <citation type="submission" date="2021-12" db="EMBL/GenBank/DDBJ databases">
        <title>Curvularia clavata genome.</title>
        <authorList>
            <person name="Cao Y."/>
        </authorList>
    </citation>
    <scope>NUCLEOTIDE SEQUENCE</scope>
    <source>
        <strain evidence="16">Yc1106</strain>
    </source>
</reference>
<feature type="compositionally biased region" description="Basic and acidic residues" evidence="12">
    <location>
        <begin position="61"/>
        <end position="77"/>
    </location>
</feature>
<dbReference type="InterPro" id="IPR013784">
    <property type="entry name" value="Carb-bd-like_fold"/>
</dbReference>
<dbReference type="GO" id="GO:0102210">
    <property type="term" value="F:rhamnogalacturonan endolyase activity"/>
    <property type="evidence" value="ECO:0007669"/>
    <property type="project" value="UniProtKB-EC"/>
</dbReference>
<accession>A0A9Q8ZBV9</accession>
<dbReference type="OrthoDB" id="114708at2759"/>
<dbReference type="Pfam" id="PF14683">
    <property type="entry name" value="CBM-like"/>
    <property type="match status" value="1"/>
</dbReference>
<dbReference type="InterPro" id="IPR029413">
    <property type="entry name" value="RG-lyase_II"/>
</dbReference>
<dbReference type="InterPro" id="IPR015364">
    <property type="entry name" value="RhgB_N"/>
</dbReference>
<evidence type="ECO:0000313" key="16">
    <source>
        <dbReference type="EMBL" id="USP78860.1"/>
    </source>
</evidence>
<dbReference type="CDD" id="cd10316">
    <property type="entry name" value="RGL4_M"/>
    <property type="match status" value="1"/>
</dbReference>
<dbReference type="VEuPathDB" id="FungiDB:yc1106_06134"/>
<evidence type="ECO:0000256" key="4">
    <source>
        <dbReference type="ARBA" id="ARBA00012437"/>
    </source>
</evidence>
<keyword evidence="5" id="KW-0964">Secreted</keyword>
<evidence type="ECO:0000259" key="13">
    <source>
        <dbReference type="Pfam" id="PF09284"/>
    </source>
</evidence>
<dbReference type="GO" id="GO:0030246">
    <property type="term" value="F:carbohydrate binding"/>
    <property type="evidence" value="ECO:0007669"/>
    <property type="project" value="InterPro"/>
</dbReference>
<evidence type="ECO:0000256" key="1">
    <source>
        <dbReference type="ARBA" id="ARBA00001324"/>
    </source>
</evidence>
<feature type="compositionally biased region" description="Basic and acidic residues" evidence="12">
    <location>
        <begin position="91"/>
        <end position="102"/>
    </location>
</feature>
<keyword evidence="7" id="KW-1015">Disulfide bond</keyword>
<gene>
    <name evidence="16" type="ORF">yc1106_06134</name>
</gene>
<evidence type="ECO:0000256" key="11">
    <source>
        <dbReference type="ARBA" id="ARBA00023326"/>
    </source>
</evidence>
<dbReference type="Gene3D" id="2.60.40.1120">
    <property type="entry name" value="Carboxypeptidase-like, regulatory domain"/>
    <property type="match status" value="1"/>
</dbReference>
<evidence type="ECO:0000256" key="10">
    <source>
        <dbReference type="ARBA" id="ARBA00023316"/>
    </source>
</evidence>
<comment type="similarity">
    <text evidence="3">Belongs to the polysaccharide lyase 4 family.</text>
</comment>
<dbReference type="PANTHER" id="PTHR36574">
    <property type="entry name" value="RHAMNOGALACTURONATE LYASE-RELATED"/>
    <property type="match status" value="1"/>
</dbReference>
<feature type="region of interest" description="Disordered" evidence="12">
    <location>
        <begin position="61"/>
        <end position="106"/>
    </location>
</feature>
<name>A0A9Q8ZBV9_CURCL</name>
<feature type="region of interest" description="Disordered" evidence="12">
    <location>
        <begin position="128"/>
        <end position="157"/>
    </location>
</feature>
<evidence type="ECO:0000259" key="15">
    <source>
        <dbReference type="Pfam" id="PF14686"/>
    </source>
</evidence>
<dbReference type="Gene3D" id="2.60.120.260">
    <property type="entry name" value="Galactose-binding domain-like"/>
    <property type="match status" value="1"/>
</dbReference>
<evidence type="ECO:0000256" key="6">
    <source>
        <dbReference type="ARBA" id="ARBA00022729"/>
    </source>
</evidence>
<keyword evidence="9" id="KW-0119">Carbohydrate metabolism</keyword>
<dbReference type="Pfam" id="PF09284">
    <property type="entry name" value="RhgB_N"/>
    <property type="match status" value="1"/>
</dbReference>
<dbReference type="GO" id="GO:0045490">
    <property type="term" value="P:pectin catabolic process"/>
    <property type="evidence" value="ECO:0007669"/>
    <property type="project" value="TreeGrafter"/>
</dbReference>
<dbReference type="InterPro" id="IPR014718">
    <property type="entry name" value="GH-type_carb-bd"/>
</dbReference>
<evidence type="ECO:0000256" key="5">
    <source>
        <dbReference type="ARBA" id="ARBA00022525"/>
    </source>
</evidence>
<proteinExistence type="inferred from homology"/>
<dbReference type="InterPro" id="IPR011013">
    <property type="entry name" value="Gal_mutarotase_sf_dom"/>
</dbReference>
<evidence type="ECO:0000256" key="9">
    <source>
        <dbReference type="ARBA" id="ARBA00023277"/>
    </source>
</evidence>
<dbReference type="GO" id="GO:0071555">
    <property type="term" value="P:cell wall organization"/>
    <property type="evidence" value="ECO:0007669"/>
    <property type="project" value="UniProtKB-KW"/>
</dbReference>
<dbReference type="AlphaFoldDB" id="A0A9Q8ZBV9"/>
<dbReference type="EMBL" id="CP089277">
    <property type="protein sequence ID" value="USP78860.1"/>
    <property type="molecule type" value="Genomic_DNA"/>
</dbReference>
<feature type="compositionally biased region" description="Low complexity" evidence="12">
    <location>
        <begin position="128"/>
        <end position="142"/>
    </location>
</feature>
<dbReference type="GO" id="GO:0005576">
    <property type="term" value="C:extracellular region"/>
    <property type="evidence" value="ECO:0007669"/>
    <property type="project" value="UniProtKB-SubCell"/>
</dbReference>
<feature type="domain" description="Rhamnogalacturonase B N-terminal" evidence="13">
    <location>
        <begin position="561"/>
        <end position="819"/>
    </location>
</feature>
<dbReference type="InterPro" id="IPR016590">
    <property type="entry name" value="Rhamnogalacturonase_B"/>
</dbReference>